<comment type="subcellular location">
    <subcellularLocation>
        <location evidence="1">Mitochondrion inner membrane</location>
        <topology evidence="1">Single-pass membrane protein</topology>
    </subcellularLocation>
</comment>
<evidence type="ECO:0000256" key="2">
    <source>
        <dbReference type="SAM" id="MobiDB-lite"/>
    </source>
</evidence>
<comment type="subunit">
    <text evidence="1">Component of the TIM23 complex.</text>
</comment>
<reference evidence="4" key="1">
    <citation type="journal article" date="2016" name="Nat. Genet.">
        <title>A high-quality carrot genome assembly provides new insights into carotenoid accumulation and asterid genome evolution.</title>
        <authorList>
            <person name="Iorizzo M."/>
            <person name="Ellison S."/>
            <person name="Senalik D."/>
            <person name="Zeng P."/>
            <person name="Satapoomin P."/>
            <person name="Huang J."/>
            <person name="Bowman M."/>
            <person name="Iovene M."/>
            <person name="Sanseverino W."/>
            <person name="Cavagnaro P."/>
            <person name="Yildiz M."/>
            <person name="Macko-Podgorni A."/>
            <person name="Moranska E."/>
            <person name="Grzebelus E."/>
            <person name="Grzebelus D."/>
            <person name="Ashrafi H."/>
            <person name="Zheng Z."/>
            <person name="Cheng S."/>
            <person name="Spooner D."/>
            <person name="Van Deynze A."/>
            <person name="Simon P."/>
        </authorList>
    </citation>
    <scope>NUCLEOTIDE SEQUENCE</scope>
    <source>
        <tissue evidence="4">Leaf</tissue>
    </source>
</reference>
<keyword evidence="1" id="KW-0496">Mitochondrion</keyword>
<dbReference type="SMART" id="SM00577">
    <property type="entry name" value="CPDc"/>
    <property type="match status" value="1"/>
</dbReference>
<gene>
    <name evidence="4" type="ORF">DCAR_0934662</name>
</gene>
<keyword evidence="1" id="KW-0813">Transport</keyword>
<comment type="function">
    <text evidence="1">Essential component of the TIM23 complex, a complex that mediates the translocation of transit peptide-containing proteins across the mitochondrial inner membrane.</text>
</comment>
<protein>
    <recommendedName>
        <fullName evidence="1">Mitochondrial import inner membrane translocase subunit TIM50</fullName>
    </recommendedName>
</protein>
<keyword evidence="1" id="KW-0811">Translocation</keyword>
<dbReference type="GO" id="GO:0005744">
    <property type="term" value="C:TIM23 mitochondrial import inner membrane translocase complex"/>
    <property type="evidence" value="ECO:0007669"/>
    <property type="project" value="UniProtKB-UniRule"/>
</dbReference>
<feature type="compositionally biased region" description="Basic and acidic residues" evidence="2">
    <location>
        <begin position="158"/>
        <end position="179"/>
    </location>
</feature>
<dbReference type="InterPro" id="IPR050365">
    <property type="entry name" value="TIM50"/>
</dbReference>
<keyword evidence="5" id="KW-1185">Reference proteome</keyword>
<dbReference type="AlphaFoldDB" id="A0AAF1BD78"/>
<dbReference type="InterPro" id="IPR036412">
    <property type="entry name" value="HAD-like_sf"/>
</dbReference>
<dbReference type="InterPro" id="IPR004274">
    <property type="entry name" value="FCP1_dom"/>
</dbReference>
<evidence type="ECO:0000313" key="5">
    <source>
        <dbReference type="Proteomes" id="UP000077755"/>
    </source>
</evidence>
<name>A0AAF1BD78_DAUCS</name>
<dbReference type="Gene3D" id="3.40.50.1000">
    <property type="entry name" value="HAD superfamily/HAD-like"/>
    <property type="match status" value="1"/>
</dbReference>
<dbReference type="SUPFAM" id="SSF56784">
    <property type="entry name" value="HAD-like"/>
    <property type="match status" value="1"/>
</dbReference>
<keyword evidence="1" id="KW-0653">Protein transport</keyword>
<feature type="region of interest" description="Disordered" evidence="2">
    <location>
        <begin position="81"/>
        <end position="133"/>
    </location>
</feature>
<evidence type="ECO:0000313" key="4">
    <source>
        <dbReference type="EMBL" id="WOH15125.1"/>
    </source>
</evidence>
<dbReference type="EMBL" id="CP093351">
    <property type="protein sequence ID" value="WOH15125.1"/>
    <property type="molecule type" value="Genomic_DNA"/>
</dbReference>
<reference evidence="4" key="2">
    <citation type="submission" date="2022-03" db="EMBL/GenBank/DDBJ databases">
        <title>Draft title - Genomic analysis of global carrot germplasm unveils the trajectory of domestication and the origin of high carotenoid orange carrot.</title>
        <authorList>
            <person name="Iorizzo M."/>
            <person name="Ellison S."/>
            <person name="Senalik D."/>
            <person name="Macko-Podgorni A."/>
            <person name="Grzebelus D."/>
            <person name="Bostan H."/>
            <person name="Rolling W."/>
            <person name="Curaba J."/>
            <person name="Simon P."/>
        </authorList>
    </citation>
    <scope>NUCLEOTIDE SEQUENCE</scope>
    <source>
        <tissue evidence="4">Leaf</tissue>
    </source>
</reference>
<feature type="region of interest" description="Disordered" evidence="2">
    <location>
        <begin position="150"/>
        <end position="179"/>
    </location>
</feature>
<feature type="domain" description="FCP1 homology" evidence="3">
    <location>
        <begin position="192"/>
        <end position="376"/>
    </location>
</feature>
<proteinExistence type="inferred from homology"/>
<dbReference type="Proteomes" id="UP000077755">
    <property type="component" value="Chromosome 9"/>
</dbReference>
<accession>A0AAF1BD78</accession>
<feature type="compositionally biased region" description="Basic and acidic residues" evidence="2">
    <location>
        <begin position="116"/>
        <end position="132"/>
    </location>
</feature>
<dbReference type="InterPro" id="IPR023214">
    <property type="entry name" value="HAD_sf"/>
</dbReference>
<organism evidence="4 5">
    <name type="scientific">Daucus carota subsp. sativus</name>
    <name type="common">Carrot</name>
    <dbReference type="NCBI Taxonomy" id="79200"/>
    <lineage>
        <taxon>Eukaryota</taxon>
        <taxon>Viridiplantae</taxon>
        <taxon>Streptophyta</taxon>
        <taxon>Embryophyta</taxon>
        <taxon>Tracheophyta</taxon>
        <taxon>Spermatophyta</taxon>
        <taxon>Magnoliopsida</taxon>
        <taxon>eudicotyledons</taxon>
        <taxon>Gunneridae</taxon>
        <taxon>Pentapetalae</taxon>
        <taxon>asterids</taxon>
        <taxon>campanulids</taxon>
        <taxon>Apiales</taxon>
        <taxon>Apiaceae</taxon>
        <taxon>Apioideae</taxon>
        <taxon>Scandiceae</taxon>
        <taxon>Daucinae</taxon>
        <taxon>Daucus</taxon>
        <taxon>Daucus sect. Daucus</taxon>
    </lineage>
</organism>
<evidence type="ECO:0000256" key="1">
    <source>
        <dbReference type="RuleBase" id="RU365079"/>
    </source>
</evidence>
<sequence length="403" mass="45978">MKDACRYTEPEALLINLSSTPKTSNIVTVRPQIAEPSAEQPVNVLGPEQRGEMSVHQNLDKPKEPVESVMELEETAKQLKNTLGTEQPEGPVDKNEVETEGTAGKLKNTMGPEQPEGTKDEPMNTKEPPETVKHKHSVFAHYLRRSSRIQKQGTLLDESNKQDDAERGRRKREQNEILIEQKRKRSKSVDDSSYFKKTLILDINGILADIVPENVVTSSRTSKQYKILKNKVVFKRPHVDDFLKFCFERFNVGVWSSRLKRNLDPVIDYVFGNNYKSKLAFQWDQEHCTNTGLKVAGNNHKPLFLKEIKKLWEDPELRKVIGDLNETNTLLIDDSPYKAQKNPPNTSIFPHTYKYNSSDDHLLEDGGDLQLYLEKLSSAPNVQEFVKKNSLFSQESDILTGTD</sequence>
<dbReference type="GO" id="GO:0015031">
    <property type="term" value="P:protein transport"/>
    <property type="evidence" value="ECO:0007669"/>
    <property type="project" value="UniProtKB-KW"/>
</dbReference>
<dbReference type="Pfam" id="PF03031">
    <property type="entry name" value="NIF"/>
    <property type="match status" value="1"/>
</dbReference>
<dbReference type="PANTHER" id="PTHR12210">
    <property type="entry name" value="DULLARD PROTEIN PHOSPHATASE"/>
    <property type="match status" value="1"/>
</dbReference>
<keyword evidence="1" id="KW-0809">Transit peptide</keyword>
<dbReference type="PROSITE" id="PS50969">
    <property type="entry name" value="FCP1"/>
    <property type="match status" value="1"/>
</dbReference>
<comment type="similarity">
    <text evidence="1">Belongs to the TIM50 family.</text>
</comment>
<evidence type="ECO:0000259" key="3">
    <source>
        <dbReference type="PROSITE" id="PS50969"/>
    </source>
</evidence>